<dbReference type="InterPro" id="IPR050091">
    <property type="entry name" value="PKS_NRPS_Biosynth_Enz"/>
</dbReference>
<evidence type="ECO:0000313" key="7">
    <source>
        <dbReference type="Proteomes" id="UP001250858"/>
    </source>
</evidence>
<dbReference type="InterPro" id="IPR014043">
    <property type="entry name" value="Acyl_transferase_dom"/>
</dbReference>
<feature type="region of interest" description="Disordered" evidence="4">
    <location>
        <begin position="294"/>
        <end position="314"/>
    </location>
</feature>
<name>A0ABY9S2U5_9ACTN</name>
<keyword evidence="6" id="KW-0012">Acyltransferase</keyword>
<sequence>MMVVETVFLLPGQGGYTPGLFAGDDSPEVREVLDTADRVAAEFGRGGVSHLLTRTDAPSAADLVRSDSFALQLAVFTAAVGGFRIARRQHTPDVVVGHSMGEIAALTVAGAFDLADGARLVCHRSEALLAHCPSDGGMVALELPAARAAHLVGAVADRRLAVAVSNAPRQTVVAGPDEAVAVVARLASAMEVQATRLNAPFPFHSPMLAVAAEAFGEAVTAVRQHPLRATVYSPVAGGYLQDDTDLKALLVRQLTTPVRFLAAVRELHADGARRFVECGRAGLSGLVRRSVPDVDTTRTAQGRAAEAGASAPLPAASTEAVATAPASTEAVATAPAAAEVAPVAPAVPAAPAAPAVSAADVLDELRELYASVLGYPVEVITGDADLEADLGIDSLKRAEMLGKVSAHFGLGESAVDGRFVAQPTLADLAALISEVQGGAVRTPAASAASAPAQALAPAAAAVAASAPPAKPAPSAADVLDELRELYASVLGYPVEVITGDADLEADLGIDSLKRAEMLGKVSAHFGLGESAVDGRFVAQPTLADLADLITSVQPSAR</sequence>
<evidence type="ECO:0000256" key="3">
    <source>
        <dbReference type="ARBA" id="ARBA00023194"/>
    </source>
</evidence>
<gene>
    <name evidence="6" type="ORF">RGF97_32460</name>
</gene>
<feature type="compositionally biased region" description="Low complexity" evidence="4">
    <location>
        <begin position="297"/>
        <end position="314"/>
    </location>
</feature>
<keyword evidence="2" id="KW-0597">Phosphoprotein</keyword>
<evidence type="ECO:0000313" key="6">
    <source>
        <dbReference type="EMBL" id="WMX48572.1"/>
    </source>
</evidence>
<keyword evidence="6" id="KW-0808">Transferase</keyword>
<evidence type="ECO:0000256" key="2">
    <source>
        <dbReference type="ARBA" id="ARBA00022553"/>
    </source>
</evidence>
<keyword evidence="7" id="KW-1185">Reference proteome</keyword>
<dbReference type="SUPFAM" id="SSF55048">
    <property type="entry name" value="Probable ACP-binding domain of malonyl-CoA ACP transacylase"/>
    <property type="match status" value="1"/>
</dbReference>
<dbReference type="InterPro" id="IPR016036">
    <property type="entry name" value="Malonyl_transacylase_ACP-bd"/>
</dbReference>
<accession>A0ABY9S2U5</accession>
<dbReference type="Gene3D" id="1.10.1200.10">
    <property type="entry name" value="ACP-like"/>
    <property type="match status" value="2"/>
</dbReference>
<dbReference type="PANTHER" id="PTHR43775:SF37">
    <property type="entry name" value="SI:DKEY-61P9.11"/>
    <property type="match status" value="1"/>
</dbReference>
<feature type="domain" description="Carrier" evidence="5">
    <location>
        <begin position="473"/>
        <end position="553"/>
    </location>
</feature>
<dbReference type="Pfam" id="PF00698">
    <property type="entry name" value="Acyl_transf_1"/>
    <property type="match status" value="1"/>
</dbReference>
<reference evidence="6 7" key="1">
    <citation type="submission" date="2023-09" db="EMBL/GenBank/DDBJ databases">
        <title>Complete genome of Streptomyces roseicoloratus T14.</title>
        <authorList>
            <person name="Bashizi T."/>
            <person name="Kim M.-J."/>
            <person name="Lee G."/>
            <person name="Tagele S.B."/>
            <person name="Shin J.-H."/>
        </authorList>
    </citation>
    <scope>NUCLEOTIDE SEQUENCE [LARGE SCALE GENOMIC DNA]</scope>
    <source>
        <strain evidence="6 7">T14</strain>
    </source>
</reference>
<dbReference type="Proteomes" id="UP001250858">
    <property type="component" value="Chromosome"/>
</dbReference>
<dbReference type="InterPro" id="IPR009081">
    <property type="entry name" value="PP-bd_ACP"/>
</dbReference>
<dbReference type="SUPFAM" id="SSF47336">
    <property type="entry name" value="ACP-like"/>
    <property type="match status" value="2"/>
</dbReference>
<evidence type="ECO:0000256" key="4">
    <source>
        <dbReference type="SAM" id="MobiDB-lite"/>
    </source>
</evidence>
<dbReference type="InterPro" id="IPR036736">
    <property type="entry name" value="ACP-like_sf"/>
</dbReference>
<protein>
    <submittedName>
        <fullName evidence="6">Acyltransferase domain-containing protein</fullName>
    </submittedName>
</protein>
<dbReference type="InterPro" id="IPR016035">
    <property type="entry name" value="Acyl_Trfase/lysoPLipase"/>
</dbReference>
<dbReference type="InterPro" id="IPR001227">
    <property type="entry name" value="Ac_transferase_dom_sf"/>
</dbReference>
<keyword evidence="1" id="KW-0596">Phosphopantetheine</keyword>
<evidence type="ECO:0000256" key="1">
    <source>
        <dbReference type="ARBA" id="ARBA00022450"/>
    </source>
</evidence>
<dbReference type="PROSITE" id="PS50075">
    <property type="entry name" value="CARRIER"/>
    <property type="match status" value="2"/>
</dbReference>
<dbReference type="RefSeq" id="WP_309549991.1">
    <property type="nucleotide sequence ID" value="NZ_CP133762.1"/>
</dbReference>
<feature type="domain" description="Carrier" evidence="5">
    <location>
        <begin position="356"/>
        <end position="436"/>
    </location>
</feature>
<dbReference type="Gene3D" id="3.40.366.10">
    <property type="entry name" value="Malonyl-Coenzyme A Acyl Carrier Protein, domain 2"/>
    <property type="match status" value="1"/>
</dbReference>
<organism evidence="6 7">
    <name type="scientific">Streptomyces roseicoloratus</name>
    <dbReference type="NCBI Taxonomy" id="2508722"/>
    <lineage>
        <taxon>Bacteria</taxon>
        <taxon>Bacillati</taxon>
        <taxon>Actinomycetota</taxon>
        <taxon>Actinomycetes</taxon>
        <taxon>Kitasatosporales</taxon>
        <taxon>Streptomycetaceae</taxon>
        <taxon>Streptomyces</taxon>
    </lineage>
</organism>
<evidence type="ECO:0000259" key="5">
    <source>
        <dbReference type="PROSITE" id="PS50075"/>
    </source>
</evidence>
<dbReference type="SUPFAM" id="SSF52151">
    <property type="entry name" value="FabD/lysophospholipase-like"/>
    <property type="match status" value="1"/>
</dbReference>
<dbReference type="Pfam" id="PF00550">
    <property type="entry name" value="PP-binding"/>
    <property type="match status" value="2"/>
</dbReference>
<dbReference type="GO" id="GO:0016746">
    <property type="term" value="F:acyltransferase activity"/>
    <property type="evidence" value="ECO:0007669"/>
    <property type="project" value="UniProtKB-KW"/>
</dbReference>
<keyword evidence="3" id="KW-0045">Antibiotic biosynthesis</keyword>
<dbReference type="SMART" id="SM00827">
    <property type="entry name" value="PKS_AT"/>
    <property type="match status" value="1"/>
</dbReference>
<dbReference type="PANTHER" id="PTHR43775">
    <property type="entry name" value="FATTY ACID SYNTHASE"/>
    <property type="match status" value="1"/>
</dbReference>
<dbReference type="EMBL" id="CP133762">
    <property type="protein sequence ID" value="WMX48572.1"/>
    <property type="molecule type" value="Genomic_DNA"/>
</dbReference>
<proteinExistence type="predicted"/>
<dbReference type="Gene3D" id="3.30.70.250">
    <property type="entry name" value="Malonyl-CoA ACP transacylase, ACP-binding"/>
    <property type="match status" value="1"/>
</dbReference>